<organism evidence="1 2">
    <name type="scientific">Elysia crispata</name>
    <name type="common">lettuce slug</name>
    <dbReference type="NCBI Taxonomy" id="231223"/>
    <lineage>
        <taxon>Eukaryota</taxon>
        <taxon>Metazoa</taxon>
        <taxon>Spiralia</taxon>
        <taxon>Lophotrochozoa</taxon>
        <taxon>Mollusca</taxon>
        <taxon>Gastropoda</taxon>
        <taxon>Heterobranchia</taxon>
        <taxon>Euthyneura</taxon>
        <taxon>Panpulmonata</taxon>
        <taxon>Sacoglossa</taxon>
        <taxon>Placobranchoidea</taxon>
        <taxon>Plakobranchidae</taxon>
        <taxon>Elysia</taxon>
    </lineage>
</organism>
<reference evidence="1" key="1">
    <citation type="journal article" date="2023" name="G3 (Bethesda)">
        <title>A reference genome for the long-term kleptoplast-retaining sea slug Elysia crispata morphotype clarki.</title>
        <authorList>
            <person name="Eastman K.E."/>
            <person name="Pendleton A.L."/>
            <person name="Shaikh M.A."/>
            <person name="Suttiyut T."/>
            <person name="Ogas R."/>
            <person name="Tomko P."/>
            <person name="Gavelis G."/>
            <person name="Widhalm J.R."/>
            <person name="Wisecaver J.H."/>
        </authorList>
    </citation>
    <scope>NUCLEOTIDE SEQUENCE</scope>
    <source>
        <strain evidence="1">ECLA1</strain>
    </source>
</reference>
<keyword evidence="2" id="KW-1185">Reference proteome</keyword>
<comment type="caution">
    <text evidence="1">The sequence shown here is derived from an EMBL/GenBank/DDBJ whole genome shotgun (WGS) entry which is preliminary data.</text>
</comment>
<protein>
    <submittedName>
        <fullName evidence="1">Uncharacterized protein</fullName>
    </submittedName>
</protein>
<evidence type="ECO:0000313" key="1">
    <source>
        <dbReference type="EMBL" id="KAK3787360.1"/>
    </source>
</evidence>
<name>A0AAE1AH14_9GAST</name>
<evidence type="ECO:0000313" key="2">
    <source>
        <dbReference type="Proteomes" id="UP001283361"/>
    </source>
</evidence>
<gene>
    <name evidence="1" type="ORF">RRG08_065361</name>
</gene>
<sequence length="112" mass="12546">MVTLRIFPLVSVPHVETTGRNFLFTDHSVGNSNGLHWPVGLNEHNLLVFVHKMSQLTPVYYGAQIWAIIFREDDKAKFCVVTVSASHSEFVSGHETLPSRARPALRGSYTLP</sequence>
<proteinExistence type="predicted"/>
<dbReference type="EMBL" id="JAWDGP010001866">
    <property type="protein sequence ID" value="KAK3787360.1"/>
    <property type="molecule type" value="Genomic_DNA"/>
</dbReference>
<dbReference type="Proteomes" id="UP001283361">
    <property type="component" value="Unassembled WGS sequence"/>
</dbReference>
<dbReference type="AlphaFoldDB" id="A0AAE1AH14"/>
<accession>A0AAE1AH14</accession>